<keyword evidence="9" id="KW-1185">Reference proteome</keyword>
<evidence type="ECO:0000313" key="8">
    <source>
        <dbReference type="EMBL" id="TRD10426.1"/>
    </source>
</evidence>
<dbReference type="OrthoDB" id="9800549at2"/>
<dbReference type="InterPro" id="IPR002562">
    <property type="entry name" value="3'-5'_exonuclease_dom"/>
</dbReference>
<evidence type="ECO:0000256" key="2">
    <source>
        <dbReference type="ARBA" id="ARBA00022694"/>
    </source>
</evidence>
<dbReference type="RefSeq" id="WP_142786685.1">
    <property type="nucleotide sequence ID" value="NZ_VHJK01000001.1"/>
</dbReference>
<protein>
    <recommendedName>
        <fullName evidence="6">Ribonuclease D</fullName>
        <shortName evidence="6">RNase D</shortName>
        <ecNumber evidence="6">3.1.13.5</ecNumber>
    </recommendedName>
</protein>
<keyword evidence="5 6" id="KW-0269">Exonuclease</keyword>
<reference evidence="8 9" key="1">
    <citation type="submission" date="2019-06" db="EMBL/GenBank/DDBJ databases">
        <title>Erythrobacter insulae sp. nov., isolated from a tidal flat.</title>
        <authorList>
            <person name="Yoon J.-H."/>
        </authorList>
    </citation>
    <scope>NUCLEOTIDE SEQUENCE [LARGE SCALE GENOMIC DNA]</scope>
    <source>
        <strain evidence="8 9">JBTF-M21</strain>
    </source>
</reference>
<sequence length="400" mass="44765">MKIHDLITTTEALTDLCERLSKSEFVAVDTEFMRENTYWPELCLVQIANTEEAAAIDPLASGIDLTPLLNLMCENDEVLKVFHAGGQDVEIIVNLTGKTPYPIFDTQISMMAVSQSEQIGYANLVETWLGITVDKGARFTDWSRRPLTERQIEYAIGDVTHLSVIFPKILQKLIKTERGNWLNAEMEKLADASNYIIDPDNSWKRIRSPGRNPTVLGRLKALAAWREGEAQHKNIPRGRIMRDETLADIASHPPKKQADLGKVRGLSAAWKDNDIGKRMMKVIAEAEPLPKEEMPLKMKRGAPLGKEGALVADLLKLLLKIRAREIDVAPRLLTRADEMEALAAGVRELKVLEGWRYDVFGKDALELVEGKLAFAVQDGKLKMTHIDDMQASMEEALAAE</sequence>
<dbReference type="InterPro" id="IPR006292">
    <property type="entry name" value="RNase_D"/>
</dbReference>
<dbReference type="SMART" id="SM00341">
    <property type="entry name" value="HRDC"/>
    <property type="match status" value="1"/>
</dbReference>
<comment type="function">
    <text evidence="6">Exonuclease involved in the 3' processing of various precursor tRNAs. Initiates hydrolysis at the 3'-terminus of an RNA molecule and releases 5'-mononucleotides.</text>
</comment>
<dbReference type="PANTHER" id="PTHR47649:SF1">
    <property type="entry name" value="RIBONUCLEASE D"/>
    <property type="match status" value="1"/>
</dbReference>
<dbReference type="GO" id="GO:0033890">
    <property type="term" value="F:ribonuclease D activity"/>
    <property type="evidence" value="ECO:0007669"/>
    <property type="project" value="UniProtKB-UniRule"/>
</dbReference>
<dbReference type="Gene3D" id="3.30.420.10">
    <property type="entry name" value="Ribonuclease H-like superfamily/Ribonuclease H"/>
    <property type="match status" value="1"/>
</dbReference>
<accession>A0A547P8G8</accession>
<dbReference type="GO" id="GO:0000166">
    <property type="term" value="F:nucleotide binding"/>
    <property type="evidence" value="ECO:0007669"/>
    <property type="project" value="InterPro"/>
</dbReference>
<dbReference type="CDD" id="cd06142">
    <property type="entry name" value="RNaseD_exo"/>
    <property type="match status" value="1"/>
</dbReference>
<evidence type="ECO:0000256" key="5">
    <source>
        <dbReference type="ARBA" id="ARBA00022839"/>
    </source>
</evidence>
<dbReference type="InterPro" id="IPR036397">
    <property type="entry name" value="RNaseH_sf"/>
</dbReference>
<dbReference type="NCBIfam" id="TIGR01388">
    <property type="entry name" value="rnd"/>
    <property type="match status" value="1"/>
</dbReference>
<dbReference type="PROSITE" id="PS50967">
    <property type="entry name" value="HRDC"/>
    <property type="match status" value="1"/>
</dbReference>
<keyword evidence="4 6" id="KW-0378">Hydrolase</keyword>
<dbReference type="GO" id="GO:0042780">
    <property type="term" value="P:tRNA 3'-end processing"/>
    <property type="evidence" value="ECO:0007669"/>
    <property type="project" value="UniProtKB-UniRule"/>
</dbReference>
<dbReference type="GO" id="GO:0005737">
    <property type="term" value="C:cytoplasm"/>
    <property type="evidence" value="ECO:0007669"/>
    <property type="project" value="UniProtKB-SubCell"/>
</dbReference>
<dbReference type="Pfam" id="PF01612">
    <property type="entry name" value="DNA_pol_A_exo1"/>
    <property type="match status" value="1"/>
</dbReference>
<keyword evidence="3 6" id="KW-0540">Nuclease</keyword>
<dbReference type="GO" id="GO:0008408">
    <property type="term" value="F:3'-5' exonuclease activity"/>
    <property type="evidence" value="ECO:0007669"/>
    <property type="project" value="InterPro"/>
</dbReference>
<dbReference type="Gene3D" id="1.10.150.80">
    <property type="entry name" value="HRDC domain"/>
    <property type="match status" value="1"/>
</dbReference>
<dbReference type="InterPro" id="IPR002121">
    <property type="entry name" value="HRDC_dom"/>
</dbReference>
<evidence type="ECO:0000313" key="9">
    <source>
        <dbReference type="Proteomes" id="UP000316343"/>
    </source>
</evidence>
<dbReference type="AlphaFoldDB" id="A0A547P8G8"/>
<dbReference type="GO" id="GO:0003676">
    <property type="term" value="F:nucleic acid binding"/>
    <property type="evidence" value="ECO:0007669"/>
    <property type="project" value="InterPro"/>
</dbReference>
<evidence type="ECO:0000256" key="6">
    <source>
        <dbReference type="HAMAP-Rule" id="MF_01899"/>
    </source>
</evidence>
<dbReference type="InterPro" id="IPR044876">
    <property type="entry name" value="HRDC_dom_sf"/>
</dbReference>
<comment type="catalytic activity">
    <reaction evidence="6">
        <text>Exonucleolytic cleavage that removes extra residues from the 3'-terminus of tRNA to produce 5'-mononucleotides.</text>
        <dbReference type="EC" id="3.1.13.5"/>
    </reaction>
</comment>
<dbReference type="PANTHER" id="PTHR47649">
    <property type="entry name" value="RIBONUCLEASE D"/>
    <property type="match status" value="1"/>
</dbReference>
<comment type="similarity">
    <text evidence="6">Belongs to the RNase D family.</text>
</comment>
<evidence type="ECO:0000256" key="1">
    <source>
        <dbReference type="ARBA" id="ARBA00022490"/>
    </source>
</evidence>
<evidence type="ECO:0000256" key="3">
    <source>
        <dbReference type="ARBA" id="ARBA00022722"/>
    </source>
</evidence>
<comment type="caution">
    <text evidence="8">The sequence shown here is derived from an EMBL/GenBank/DDBJ whole genome shotgun (WGS) entry which is preliminary data.</text>
</comment>
<dbReference type="Pfam" id="PF00570">
    <property type="entry name" value="HRDC"/>
    <property type="match status" value="1"/>
</dbReference>
<dbReference type="SUPFAM" id="SSF53098">
    <property type="entry name" value="Ribonuclease H-like"/>
    <property type="match status" value="1"/>
</dbReference>
<gene>
    <name evidence="6 8" type="primary">rnd</name>
    <name evidence="8" type="ORF">FGU71_00085</name>
</gene>
<keyword evidence="2 6" id="KW-0819">tRNA processing</keyword>
<dbReference type="InterPro" id="IPR051086">
    <property type="entry name" value="RNase_D-like"/>
</dbReference>
<proteinExistence type="inferred from homology"/>
<organism evidence="8 9">
    <name type="scientific">Erythrobacter insulae</name>
    <dbReference type="NCBI Taxonomy" id="2584124"/>
    <lineage>
        <taxon>Bacteria</taxon>
        <taxon>Pseudomonadati</taxon>
        <taxon>Pseudomonadota</taxon>
        <taxon>Alphaproteobacteria</taxon>
        <taxon>Sphingomonadales</taxon>
        <taxon>Erythrobacteraceae</taxon>
        <taxon>Erythrobacter/Porphyrobacter group</taxon>
        <taxon>Erythrobacter</taxon>
    </lineage>
</organism>
<dbReference type="HAMAP" id="MF_01899">
    <property type="entry name" value="RNase_D"/>
    <property type="match status" value="1"/>
</dbReference>
<keyword evidence="1 6" id="KW-0963">Cytoplasm</keyword>
<dbReference type="EC" id="3.1.13.5" evidence="6"/>
<comment type="subcellular location">
    <subcellularLocation>
        <location evidence="6">Cytoplasm</location>
    </subcellularLocation>
</comment>
<dbReference type="InterPro" id="IPR010997">
    <property type="entry name" value="HRDC-like_sf"/>
</dbReference>
<name>A0A547P8G8_9SPHN</name>
<comment type="cofactor">
    <cofactor evidence="6">
        <name>a divalent metal cation</name>
        <dbReference type="ChEBI" id="CHEBI:60240"/>
    </cofactor>
</comment>
<dbReference type="InterPro" id="IPR012337">
    <property type="entry name" value="RNaseH-like_sf"/>
</dbReference>
<evidence type="ECO:0000256" key="4">
    <source>
        <dbReference type="ARBA" id="ARBA00022801"/>
    </source>
</evidence>
<evidence type="ECO:0000259" key="7">
    <source>
        <dbReference type="PROSITE" id="PS50967"/>
    </source>
</evidence>
<dbReference type="Proteomes" id="UP000316343">
    <property type="component" value="Unassembled WGS sequence"/>
</dbReference>
<dbReference type="SMART" id="SM00474">
    <property type="entry name" value="35EXOc"/>
    <property type="match status" value="1"/>
</dbReference>
<dbReference type="EMBL" id="VHJK01000001">
    <property type="protein sequence ID" value="TRD10426.1"/>
    <property type="molecule type" value="Genomic_DNA"/>
</dbReference>
<feature type="domain" description="HRDC" evidence="7">
    <location>
        <begin position="212"/>
        <end position="293"/>
    </location>
</feature>
<dbReference type="SUPFAM" id="SSF47819">
    <property type="entry name" value="HRDC-like"/>
    <property type="match status" value="2"/>
</dbReference>